<evidence type="ECO:0000313" key="1">
    <source>
        <dbReference type="EMBL" id="EDM08440.1"/>
    </source>
</evidence>
<gene>
    <name evidence="1" type="ORF">rCG_24573</name>
</gene>
<accession>A6JBR3</accession>
<dbReference type="EMBL" id="CH473980">
    <property type="protein sequence ID" value="EDM08440.1"/>
    <property type="molecule type" value="Genomic_DNA"/>
</dbReference>
<reference evidence="2" key="1">
    <citation type="submission" date="2005-09" db="EMBL/GenBank/DDBJ databases">
        <authorList>
            <person name="Mural R.J."/>
            <person name="Li P.W."/>
            <person name="Adams M.D."/>
            <person name="Amanatides P.G."/>
            <person name="Baden-Tillson H."/>
            <person name="Barnstead M."/>
            <person name="Chin S.H."/>
            <person name="Dew I."/>
            <person name="Evans C.A."/>
            <person name="Ferriera S."/>
            <person name="Flanigan M."/>
            <person name="Fosler C."/>
            <person name="Glodek A."/>
            <person name="Gu Z."/>
            <person name="Holt R.A."/>
            <person name="Jennings D."/>
            <person name="Kraft C.L."/>
            <person name="Lu F."/>
            <person name="Nguyen T."/>
            <person name="Nusskern D.R."/>
            <person name="Pfannkoch C.M."/>
            <person name="Sitter C."/>
            <person name="Sutton G.G."/>
            <person name="Venter J.C."/>
            <person name="Wang Z."/>
            <person name="Woodage T."/>
            <person name="Zheng X.H."/>
            <person name="Zhong F."/>
        </authorList>
    </citation>
    <scope>NUCLEOTIDE SEQUENCE [LARGE SCALE GENOMIC DNA]</scope>
    <source>
        <strain>BN</strain>
        <strain evidence="2">Sprague-Dawley</strain>
    </source>
</reference>
<proteinExistence type="predicted"/>
<evidence type="ECO:0000313" key="2">
    <source>
        <dbReference type="Proteomes" id="UP000234681"/>
    </source>
</evidence>
<protein>
    <submittedName>
        <fullName evidence="1">RCG24573</fullName>
    </submittedName>
</protein>
<name>A6JBR3_RAT</name>
<dbReference type="Proteomes" id="UP000234681">
    <property type="component" value="Chromosome 1"/>
</dbReference>
<sequence length="105" mass="11213">MKKSPSLTSAVKPCRPGCLSLEVTICSWHSQRLISPVNSTAHPSGRSPRCWWLTGSWMAHPADPTRLTSACMADARKLAATASLGLQLKKTGVVSAVGMARPAVW</sequence>
<organism evidence="1 2">
    <name type="scientific">Rattus norvegicus</name>
    <name type="common">Rat</name>
    <dbReference type="NCBI Taxonomy" id="10116"/>
    <lineage>
        <taxon>Eukaryota</taxon>
        <taxon>Metazoa</taxon>
        <taxon>Chordata</taxon>
        <taxon>Craniata</taxon>
        <taxon>Vertebrata</taxon>
        <taxon>Euteleostomi</taxon>
        <taxon>Mammalia</taxon>
        <taxon>Eutheria</taxon>
        <taxon>Euarchontoglires</taxon>
        <taxon>Glires</taxon>
        <taxon>Rodentia</taxon>
        <taxon>Myomorpha</taxon>
        <taxon>Muroidea</taxon>
        <taxon>Muridae</taxon>
        <taxon>Murinae</taxon>
        <taxon>Rattus</taxon>
    </lineage>
</organism>
<dbReference type="AlphaFoldDB" id="A6JBR3"/>